<accession>A0A813GUA5</accession>
<reference evidence="1" key="1">
    <citation type="submission" date="2021-02" db="EMBL/GenBank/DDBJ databases">
        <authorList>
            <person name="Dougan E. K."/>
            <person name="Rhodes N."/>
            <person name="Thang M."/>
            <person name="Chan C."/>
        </authorList>
    </citation>
    <scope>NUCLEOTIDE SEQUENCE</scope>
</reference>
<dbReference type="Proteomes" id="UP000654075">
    <property type="component" value="Unassembled WGS sequence"/>
</dbReference>
<keyword evidence="2" id="KW-1185">Reference proteome</keyword>
<gene>
    <name evidence="1" type="ORF">PGLA1383_LOCUS45628</name>
</gene>
<evidence type="ECO:0000313" key="1">
    <source>
        <dbReference type="EMBL" id="CAE8629054.1"/>
    </source>
</evidence>
<evidence type="ECO:0000313" key="2">
    <source>
        <dbReference type="Proteomes" id="UP000654075"/>
    </source>
</evidence>
<dbReference type="AlphaFoldDB" id="A0A813GUA5"/>
<name>A0A813GUA5_POLGL</name>
<comment type="caution">
    <text evidence="1">The sequence shown here is derived from an EMBL/GenBank/DDBJ whole genome shotgun (WGS) entry which is preliminary data.</text>
</comment>
<proteinExistence type="predicted"/>
<dbReference type="EMBL" id="CAJNNV010029584">
    <property type="protein sequence ID" value="CAE8629054.1"/>
    <property type="molecule type" value="Genomic_DNA"/>
</dbReference>
<organism evidence="1 2">
    <name type="scientific">Polarella glacialis</name>
    <name type="common">Dinoflagellate</name>
    <dbReference type="NCBI Taxonomy" id="89957"/>
    <lineage>
        <taxon>Eukaryota</taxon>
        <taxon>Sar</taxon>
        <taxon>Alveolata</taxon>
        <taxon>Dinophyceae</taxon>
        <taxon>Suessiales</taxon>
        <taxon>Suessiaceae</taxon>
        <taxon>Polarella</taxon>
    </lineage>
</organism>
<sequence length="292" mass="32441">MHARFHRDVFTEYEQVGIITTWFDVYTSIMHVTHPPPPQGTRASEAISTLLRWPESKVLVASPVSSLQLPSLLTADFRPESLFLFPRGARSCALAGISTDNCLWKGTRTVHLCTTPDMLSELTRKTYPLLAFARDDSELDSWLRHGLQAQEKFSCVNFARLALPATLDVIHQALFEGDPYGRCARFPAEHALLEIATFSFEPGWQVSLRVAVKPLLGTLLGSPVVFDAIWKTNRSQGDVWSSFSDGKDLAATVRQATVYESNEHCTPAGAPVQYCICDFGGLERPPEQEKTG</sequence>
<protein>
    <submittedName>
        <fullName evidence="1">Uncharacterized protein</fullName>
    </submittedName>
</protein>